<sequence>MNNQRLLHPPVSDAPEELSVRPTPTTPPTARDAWETQYQLVWGEHLDELPETAVLSFTASSAHQAWRVLGTAPVHSSDACWNVMRAAVERGDSVYVGVGVRNPGTTSQGKSTDVLCHTALVADLDINTGTHASANLPTLGEALRWVAGLPQEPTLVIHSGGGLHVWQGLSSPIDVKDGGSGEALYSGWADYWKECASTAGLKVDEGPLSNSALVLRVAGSRNHKYDNSTVQILTSSGHLLDLAEASTAFPIRERTNPPVKLLTTPGLTHKTPEGANDTRPGTLFAREVTPESLLVALYGGVQEGGTLRFPRGDNPGNPNTHIYVEPDGTHKVVFYGETMARMFDANGHQKFNSFDILAHRLQVEKSQAAKYVMKFRRPDGTYAPLIESLTSPETPQSGIPGAAAEVGAMENVRQHDTDLTNRPVPATVRAAIETKTTLAVFLEGGVVVRLGANPEILLRSSRPGEDGKKVEYLQHLTAWVPWMTGTHEVYEVRVDGRVQSTQESEFFLEILTAGGRRHTLADPLNEATVYDLKKLRSRFHRAAITLPIPAAHRAHIENVISTLGAADQSRDARIAYSAMGWALVDGNWTYLAPAGSVTAAGIRDLVVARPGARDGEGLPPAMAKVGFDRIPAGDELHEAAASIAAFKAIMPNSDAPWIALGALWSAVLPQDKHTTLAIRGTTGGGKSGVMGALQAFQSGAGPAAGEFTASLITRPSAIGLEARAAWSRFALATWDDHRMSGTDAVADAQAAARVETLIQLGIGAETGAKSNVGRGIAQSRDMSFTGVLTCEELPRGGAGIVNRLVAVQLEPGDVELTPRGTSAFDLFIQDFADSGKARALHAAYLRWLAERMDNADGNGLRSLHREVEKEKKAWHPERATRADVSGSTIAVGWRMFRIFARLHEIEDLLPPEKEVDAAIVSVVNANAGLAADEDPALRILLDIRDRLGSRGYISGDSFRVPGNHQYRLGWEAQREGYSHGNKLHLGTITPDFKNVIISRNAVKEVAKSLGITTAPAALSKMFEKHAHPDSFTGKPSARWGLPSRPRGFIVSSDVIVNLLTESADAQQTEPDVSA</sequence>
<evidence type="ECO:0000313" key="2">
    <source>
        <dbReference type="EMBL" id="TFD26626.1"/>
    </source>
</evidence>
<feature type="region of interest" description="Disordered" evidence="1">
    <location>
        <begin position="1"/>
        <end position="32"/>
    </location>
</feature>
<dbReference type="Proteomes" id="UP000298424">
    <property type="component" value="Unassembled WGS sequence"/>
</dbReference>
<accession>A0A4R8ZI00</accession>
<comment type="caution">
    <text evidence="2">The sequence shown here is derived from an EMBL/GenBank/DDBJ whole genome shotgun (WGS) entry which is preliminary data.</text>
</comment>
<evidence type="ECO:0000256" key="1">
    <source>
        <dbReference type="SAM" id="MobiDB-lite"/>
    </source>
</evidence>
<evidence type="ECO:0000313" key="3">
    <source>
        <dbReference type="Proteomes" id="UP000298424"/>
    </source>
</evidence>
<evidence type="ECO:0008006" key="4">
    <source>
        <dbReference type="Google" id="ProtNLM"/>
    </source>
</evidence>
<protein>
    <recommendedName>
        <fullName evidence="4">DUF927 domain-containing protein</fullName>
    </recommendedName>
</protein>
<dbReference type="RefSeq" id="WP_134572109.1">
    <property type="nucleotide sequence ID" value="NZ_SOGT01000008.1"/>
</dbReference>
<dbReference type="EMBL" id="SOGT01000008">
    <property type="protein sequence ID" value="TFD26626.1"/>
    <property type="molecule type" value="Genomic_DNA"/>
</dbReference>
<dbReference type="AlphaFoldDB" id="A0A4R8ZI00"/>
<gene>
    <name evidence="2" type="ORF">E3T27_07595</name>
</gene>
<proteinExistence type="predicted"/>
<name>A0A4R8ZI00_9MICO</name>
<reference evidence="2 3" key="1">
    <citation type="submission" date="2019-03" db="EMBL/GenBank/DDBJ databases">
        <title>Genomics of glacier-inhabiting Cryobacterium strains.</title>
        <authorList>
            <person name="Liu Q."/>
            <person name="Xin Y.-H."/>
        </authorList>
    </citation>
    <scope>NUCLEOTIDE SEQUENCE [LARGE SCALE GENOMIC DNA]</scope>
    <source>
        <strain evidence="2 3">TMT1-1</strain>
    </source>
</reference>
<organism evidence="2 3">
    <name type="scientific">Cryobacterium lyxosi</name>
    <dbReference type="NCBI Taxonomy" id="1259228"/>
    <lineage>
        <taxon>Bacteria</taxon>
        <taxon>Bacillati</taxon>
        <taxon>Actinomycetota</taxon>
        <taxon>Actinomycetes</taxon>
        <taxon>Micrococcales</taxon>
        <taxon>Microbacteriaceae</taxon>
        <taxon>Cryobacterium</taxon>
    </lineage>
</organism>
<dbReference type="OrthoDB" id="5088166at2"/>
<keyword evidence="3" id="KW-1185">Reference proteome</keyword>